<keyword evidence="4" id="KW-1185">Reference proteome</keyword>
<proteinExistence type="predicted"/>
<keyword evidence="2" id="KW-0812">Transmembrane</keyword>
<name>A0A919MKS3_9ACTN</name>
<organism evidence="3 4">
    <name type="scientific">Actinoplanes nipponensis</name>
    <dbReference type="NCBI Taxonomy" id="135950"/>
    <lineage>
        <taxon>Bacteria</taxon>
        <taxon>Bacillati</taxon>
        <taxon>Actinomycetota</taxon>
        <taxon>Actinomycetes</taxon>
        <taxon>Micromonosporales</taxon>
        <taxon>Micromonosporaceae</taxon>
        <taxon>Actinoplanes</taxon>
    </lineage>
</organism>
<comment type="caution">
    <text evidence="3">The sequence shown here is derived from an EMBL/GenBank/DDBJ whole genome shotgun (WGS) entry which is preliminary data.</text>
</comment>
<dbReference type="Proteomes" id="UP000647172">
    <property type="component" value="Unassembled WGS sequence"/>
</dbReference>
<feature type="compositionally biased region" description="Low complexity" evidence="1">
    <location>
        <begin position="69"/>
        <end position="100"/>
    </location>
</feature>
<dbReference type="EMBL" id="BOMQ01000018">
    <property type="protein sequence ID" value="GIE48022.1"/>
    <property type="molecule type" value="Genomic_DNA"/>
</dbReference>
<evidence type="ECO:0000256" key="2">
    <source>
        <dbReference type="SAM" id="Phobius"/>
    </source>
</evidence>
<feature type="region of interest" description="Disordered" evidence="1">
    <location>
        <begin position="68"/>
        <end position="120"/>
    </location>
</feature>
<evidence type="ECO:0000313" key="4">
    <source>
        <dbReference type="Proteomes" id="UP000647172"/>
    </source>
</evidence>
<keyword evidence="2" id="KW-0472">Membrane</keyword>
<evidence type="ECO:0000256" key="1">
    <source>
        <dbReference type="SAM" id="MobiDB-lite"/>
    </source>
</evidence>
<feature type="transmembrane region" description="Helical" evidence="2">
    <location>
        <begin position="40"/>
        <end position="61"/>
    </location>
</feature>
<sequence length="270" mass="27769">MNDLDDLRDAMHSTPDFEPKPLDLAVVMAAGGRLRRRRRAAVGAASSAAVLALLVGGAQLIPAGPPQPAGLAAAAQPSAGDAPGTGSPATAASAAVPSTGLNIRPSTGVPARPEPGGAWGEVVDTGSTAGGLDRLLWMQRLDEPRLPDVALGIVAGRRTAEGRLIPDVVNNEVEGSDRAPGFHALEMAMVVEGGATPAFGYYVGAAAKITVKADGRTVRARQATWSEDRSVVLFWFDLKMVKPAGEVGRPRAYDRNGRELPAGNAAFAVG</sequence>
<dbReference type="AlphaFoldDB" id="A0A919MKS3"/>
<accession>A0A919MKS3</accession>
<dbReference type="RefSeq" id="WP_203766362.1">
    <property type="nucleotide sequence ID" value="NZ_BOMQ01000018.1"/>
</dbReference>
<protein>
    <submittedName>
        <fullName evidence="3">Uncharacterized protein</fullName>
    </submittedName>
</protein>
<evidence type="ECO:0000313" key="3">
    <source>
        <dbReference type="EMBL" id="GIE48022.1"/>
    </source>
</evidence>
<keyword evidence="2" id="KW-1133">Transmembrane helix</keyword>
<gene>
    <name evidence="3" type="ORF">Ani05nite_15560</name>
</gene>
<reference evidence="3" key="1">
    <citation type="submission" date="2021-01" db="EMBL/GenBank/DDBJ databases">
        <title>Whole genome shotgun sequence of Actinoplanes nipponensis NBRC 14063.</title>
        <authorList>
            <person name="Komaki H."/>
            <person name="Tamura T."/>
        </authorList>
    </citation>
    <scope>NUCLEOTIDE SEQUENCE</scope>
    <source>
        <strain evidence="3">NBRC 14063</strain>
    </source>
</reference>